<gene>
    <name evidence="2" type="ORF">C7212DRAFT_333814</name>
</gene>
<name>A0A317SFE0_9PEZI</name>
<sequence>GETQPPGFSSVDTPPSNTARGNNTNTPSLIITRELPINQSNTNPPPRKTPHSHQPHKTLHIYFTSIVIHSDIQTSQTHQLRQPGQSL</sequence>
<dbReference type="AlphaFoldDB" id="A0A317SFE0"/>
<organism evidence="2 3">
    <name type="scientific">Tuber magnatum</name>
    <name type="common">white Piedmont truffle</name>
    <dbReference type="NCBI Taxonomy" id="42249"/>
    <lineage>
        <taxon>Eukaryota</taxon>
        <taxon>Fungi</taxon>
        <taxon>Dikarya</taxon>
        <taxon>Ascomycota</taxon>
        <taxon>Pezizomycotina</taxon>
        <taxon>Pezizomycetes</taxon>
        <taxon>Pezizales</taxon>
        <taxon>Tuberaceae</taxon>
        <taxon>Tuber</taxon>
    </lineage>
</organism>
<evidence type="ECO:0000313" key="2">
    <source>
        <dbReference type="EMBL" id="PWW73072.1"/>
    </source>
</evidence>
<feature type="compositionally biased region" description="Polar residues" evidence="1">
    <location>
        <begin position="1"/>
        <end position="29"/>
    </location>
</feature>
<dbReference type="EMBL" id="PYWC01000088">
    <property type="protein sequence ID" value="PWW73072.1"/>
    <property type="molecule type" value="Genomic_DNA"/>
</dbReference>
<dbReference type="Proteomes" id="UP000246991">
    <property type="component" value="Unassembled WGS sequence"/>
</dbReference>
<reference evidence="2 3" key="1">
    <citation type="submission" date="2018-03" db="EMBL/GenBank/DDBJ databases">
        <title>Genomes of Pezizomycetes fungi and the evolution of truffles.</title>
        <authorList>
            <person name="Murat C."/>
            <person name="Payen T."/>
            <person name="Noel B."/>
            <person name="Kuo A."/>
            <person name="Martin F.M."/>
        </authorList>
    </citation>
    <scope>NUCLEOTIDE SEQUENCE [LARGE SCALE GENOMIC DNA]</scope>
    <source>
        <strain evidence="2">091103-1</strain>
    </source>
</reference>
<evidence type="ECO:0000313" key="3">
    <source>
        <dbReference type="Proteomes" id="UP000246991"/>
    </source>
</evidence>
<keyword evidence="3" id="KW-1185">Reference proteome</keyword>
<feature type="non-terminal residue" evidence="2">
    <location>
        <position position="1"/>
    </location>
</feature>
<protein>
    <submittedName>
        <fullName evidence="2">Uncharacterized protein</fullName>
    </submittedName>
</protein>
<feature type="region of interest" description="Disordered" evidence="1">
    <location>
        <begin position="1"/>
        <end position="55"/>
    </location>
</feature>
<evidence type="ECO:0000256" key="1">
    <source>
        <dbReference type="SAM" id="MobiDB-lite"/>
    </source>
</evidence>
<comment type="caution">
    <text evidence="2">The sequence shown here is derived from an EMBL/GenBank/DDBJ whole genome shotgun (WGS) entry which is preliminary data.</text>
</comment>
<accession>A0A317SFE0</accession>
<proteinExistence type="predicted"/>